<evidence type="ECO:0000256" key="1">
    <source>
        <dbReference type="ARBA" id="ARBA00004370"/>
    </source>
</evidence>
<comment type="caution">
    <text evidence="10">The sequence shown here is derived from an EMBL/GenBank/DDBJ whole genome shotgun (WGS) entry which is preliminary data.</text>
</comment>
<dbReference type="Pfam" id="PF07660">
    <property type="entry name" value="STN"/>
    <property type="match status" value="1"/>
</dbReference>
<dbReference type="GO" id="GO:0009306">
    <property type="term" value="P:protein secretion"/>
    <property type="evidence" value="ECO:0007669"/>
    <property type="project" value="InterPro"/>
</dbReference>
<dbReference type="Proteomes" id="UP000250744">
    <property type="component" value="Unassembled WGS sequence"/>
</dbReference>
<dbReference type="PANTHER" id="PTHR30604">
    <property type="entry name" value="PROTEIN TRANSPORT PROTEIN HOFQ"/>
    <property type="match status" value="1"/>
</dbReference>
<keyword evidence="6" id="KW-0998">Cell outer membrane</keyword>
<evidence type="ECO:0000313" key="10">
    <source>
        <dbReference type="EMBL" id="RAU17353.1"/>
    </source>
</evidence>
<comment type="subcellular location">
    <subcellularLocation>
        <location evidence="8">Cell outer membrane</location>
    </subcellularLocation>
    <subcellularLocation>
        <location evidence="1">Membrane</location>
    </subcellularLocation>
</comment>
<dbReference type="InterPro" id="IPR038591">
    <property type="entry name" value="NolW-like_sf"/>
</dbReference>
<keyword evidence="4" id="KW-0653">Protein transport</keyword>
<dbReference type="OrthoDB" id="9779724at2"/>
<accession>A0A364NJV6</accession>
<comment type="similarity">
    <text evidence="7">Belongs to the bacterial secretin family.</text>
</comment>
<dbReference type="InterPro" id="IPR001775">
    <property type="entry name" value="GspD/PilQ"/>
</dbReference>
<dbReference type="Gene3D" id="2.60.40.3500">
    <property type="match status" value="1"/>
</dbReference>
<dbReference type="Pfam" id="PF11741">
    <property type="entry name" value="AMIN"/>
    <property type="match status" value="1"/>
</dbReference>
<evidence type="ECO:0000256" key="3">
    <source>
        <dbReference type="ARBA" id="ARBA00022729"/>
    </source>
</evidence>
<dbReference type="InterPro" id="IPR005644">
    <property type="entry name" value="NolW-like"/>
</dbReference>
<dbReference type="Pfam" id="PF03958">
    <property type="entry name" value="Secretin_N"/>
    <property type="match status" value="1"/>
</dbReference>
<dbReference type="EMBL" id="QKRX01000010">
    <property type="protein sequence ID" value="RAU17353.1"/>
    <property type="molecule type" value="Genomic_DNA"/>
</dbReference>
<proteinExistence type="inferred from homology"/>
<name>A0A364NJV6_9GAMM</name>
<dbReference type="PANTHER" id="PTHR30604:SF1">
    <property type="entry name" value="DNA UTILIZATION PROTEIN HOFQ"/>
    <property type="match status" value="1"/>
</dbReference>
<keyword evidence="3" id="KW-0732">Signal</keyword>
<dbReference type="Gene3D" id="2.60.40.3470">
    <property type="match status" value="1"/>
</dbReference>
<dbReference type="Pfam" id="PF00263">
    <property type="entry name" value="Secretin"/>
    <property type="match status" value="1"/>
</dbReference>
<evidence type="ECO:0000256" key="5">
    <source>
        <dbReference type="ARBA" id="ARBA00023136"/>
    </source>
</evidence>
<gene>
    <name evidence="10" type="ORF">DN062_13090</name>
</gene>
<dbReference type="SMART" id="SM00965">
    <property type="entry name" value="STN"/>
    <property type="match status" value="1"/>
</dbReference>
<dbReference type="PRINTS" id="PR01032">
    <property type="entry name" value="PHAGEIV"/>
</dbReference>
<dbReference type="InterPro" id="IPR004846">
    <property type="entry name" value="T2SS/T3SS_dom"/>
</dbReference>
<evidence type="ECO:0000256" key="8">
    <source>
        <dbReference type="RuleBase" id="RU004004"/>
    </source>
</evidence>
<keyword evidence="2 8" id="KW-0813">Transport</keyword>
<dbReference type="Gene3D" id="3.30.1370.130">
    <property type="match status" value="1"/>
</dbReference>
<evidence type="ECO:0000256" key="6">
    <source>
        <dbReference type="ARBA" id="ARBA00023237"/>
    </source>
</evidence>
<dbReference type="PRINTS" id="PR00811">
    <property type="entry name" value="BCTERIALGSPD"/>
</dbReference>
<evidence type="ECO:0000256" key="2">
    <source>
        <dbReference type="ARBA" id="ARBA00022448"/>
    </source>
</evidence>
<protein>
    <submittedName>
        <fullName evidence="10">Type IV pilus secretin PilQ</fullName>
    </submittedName>
</protein>
<keyword evidence="5" id="KW-0472">Membrane</keyword>
<dbReference type="Gene3D" id="3.30.1370.120">
    <property type="match status" value="1"/>
</dbReference>
<dbReference type="GO" id="GO:0009279">
    <property type="term" value="C:cell outer membrane"/>
    <property type="evidence" value="ECO:0007669"/>
    <property type="project" value="UniProtKB-SubCell"/>
</dbReference>
<organism evidence="10 11">
    <name type="scientific">Nitrincola tibetensis</name>
    <dbReference type="NCBI Taxonomy" id="2219697"/>
    <lineage>
        <taxon>Bacteria</taxon>
        <taxon>Pseudomonadati</taxon>
        <taxon>Pseudomonadota</taxon>
        <taxon>Gammaproteobacteria</taxon>
        <taxon>Oceanospirillales</taxon>
        <taxon>Oceanospirillaceae</taxon>
        <taxon>Nitrincola</taxon>
    </lineage>
</organism>
<dbReference type="NCBIfam" id="TIGR02515">
    <property type="entry name" value="IV_pilus_PilQ"/>
    <property type="match status" value="1"/>
</dbReference>
<dbReference type="InterPro" id="IPR051808">
    <property type="entry name" value="Type_IV_pilus_biogenesis"/>
</dbReference>
<evidence type="ECO:0000259" key="9">
    <source>
        <dbReference type="SMART" id="SM00965"/>
    </source>
</evidence>
<feature type="domain" description="Secretin/TonB short N-terminal" evidence="9">
    <location>
        <begin position="301"/>
        <end position="349"/>
    </location>
</feature>
<sequence length="691" mass="75479">MGGVPRIVGRYLSTALVVLTSIGIAESAELKRAGFVSLPGQSVELNLEFDSTPTVPTSYVIDNPPRLVMDFWGASNGAGTRAIDVKTGVVDNLSFVEADGRLRVVANLYSTVGHNVELSNSQVVVTLDAASAPVARQSDAPVRASSTATAQTQGTTIRDLDFKRLEGNQGRVIIDLSNDQARLDVNREGGNVVVTLSDTRLGDGMDRRFDVQDFATPLSFIDMMSVGGSTTILMRPSSAPFDYMAYQTGNQLFVDFIPLTRNEQEELRANQFPYSGERIDLNFQNVEVRAVLQIIAEVAEKNLVVSDNVGGTTTLRLKNVPWDQALDIILKSKNLDQRMIGNVLMVGTATEIAERERIEIESQKQAVELSPLLTEFVQIDFRRASDMKSRLEEARLITERGFLLADDQTNVLMIRETREQMEQIRRTLRRFDVQVSQVLVEARLVTASTEFARELGVRWGALHNSTPSGNDFSIGGGAGSVPGVPSVPGSGNTSIPSMPGMVDFGVGNPTSALRVGYLGGGLLLSAELSALQSDNKVEIISQPKVITTNGRPAVIKSGQEVAFQTVENGEVSLEFKEVVLSLEVTPQINPGDRISMDLKILQDSLDPNRLGGELLINTNQLETSVVVNDGDTIVLGGVFRNDIENEIRKTPVLGDLPVVGNMFRYKRERETKRELLIFITPTMIRESLVVQ</sequence>
<evidence type="ECO:0000256" key="4">
    <source>
        <dbReference type="ARBA" id="ARBA00022927"/>
    </source>
</evidence>
<dbReference type="AlphaFoldDB" id="A0A364NJV6"/>
<reference evidence="10 11" key="1">
    <citation type="submission" date="2018-06" db="EMBL/GenBank/DDBJ databases">
        <title>Nitrincola tibetense sp. nov., isolated from Lake XuguoCo on Tibetan Plateau.</title>
        <authorList>
            <person name="Xing P."/>
        </authorList>
    </citation>
    <scope>NUCLEOTIDE SEQUENCE [LARGE SCALE GENOMIC DNA]</scope>
    <source>
        <strain evidence="11">xg18</strain>
    </source>
</reference>
<evidence type="ECO:0000256" key="7">
    <source>
        <dbReference type="RuleBase" id="RU004003"/>
    </source>
</evidence>
<keyword evidence="11" id="KW-1185">Reference proteome</keyword>
<dbReference type="InterPro" id="IPR013355">
    <property type="entry name" value="Pilus_4_PilQ"/>
</dbReference>
<dbReference type="InterPro" id="IPR011662">
    <property type="entry name" value="Secretin/TonB_short_N"/>
</dbReference>
<dbReference type="InterPro" id="IPR021731">
    <property type="entry name" value="AMIN_dom"/>
</dbReference>
<evidence type="ECO:0000313" key="11">
    <source>
        <dbReference type="Proteomes" id="UP000250744"/>
    </source>
</evidence>